<evidence type="ECO:0000256" key="2">
    <source>
        <dbReference type="ARBA" id="ARBA00004609"/>
    </source>
</evidence>
<protein>
    <submittedName>
        <fullName evidence="10">Variant surface glycoprotein 1125.1723</fullName>
    </submittedName>
</protein>
<evidence type="ECO:0000256" key="5">
    <source>
        <dbReference type="ARBA" id="ARBA00023136"/>
    </source>
</evidence>
<evidence type="ECO:0000256" key="1">
    <source>
        <dbReference type="ARBA" id="ARBA00002523"/>
    </source>
</evidence>
<keyword evidence="6" id="KW-0325">Glycoprotein</keyword>
<keyword evidence="3" id="KW-1003">Cell membrane</keyword>
<dbReference type="Gene3D" id="4.10.110.20">
    <property type="entry name" value="Variant surface glycoprotein MITAT 1.2, VSG 221, C-terminal domain"/>
    <property type="match status" value="1"/>
</dbReference>
<dbReference type="SUPFAM" id="SSF118251">
    <property type="entry name" value="Variant surface glycoprotein MITAT 1.2, VSG 221, C-terminal domain"/>
    <property type="match status" value="1"/>
</dbReference>
<dbReference type="GO" id="GO:0042783">
    <property type="term" value="P:symbiont-mediated evasion of host immune response"/>
    <property type="evidence" value="ECO:0007669"/>
    <property type="project" value="InterPro"/>
</dbReference>
<reference evidence="10" key="1">
    <citation type="submission" date="2016-08" db="EMBL/GenBank/DDBJ databases">
        <title>VSG repertoire of Trypanosoma brucei EATRO 1125.</title>
        <authorList>
            <person name="Cross G.A."/>
        </authorList>
    </citation>
    <scope>NUCLEOTIDE SEQUENCE</scope>
    <source>
        <strain evidence="10">EATRO 1125</strain>
    </source>
</reference>
<keyword evidence="4" id="KW-0336">GPI-anchor</keyword>
<evidence type="ECO:0000256" key="4">
    <source>
        <dbReference type="ARBA" id="ARBA00022622"/>
    </source>
</evidence>
<evidence type="ECO:0000259" key="9">
    <source>
        <dbReference type="Pfam" id="PF00913"/>
    </source>
</evidence>
<proteinExistence type="predicted"/>
<comment type="subcellular location">
    <subcellularLocation>
        <location evidence="2">Cell membrane</location>
        <topology evidence="2">Lipid-anchor</topology>
        <topology evidence="2">GPI-anchor</topology>
    </subcellularLocation>
</comment>
<dbReference type="GO" id="GO:0005886">
    <property type="term" value="C:plasma membrane"/>
    <property type="evidence" value="ECO:0007669"/>
    <property type="project" value="UniProtKB-SubCell"/>
</dbReference>
<sequence length="505" mass="54869">MSGRKLKKGGRPVASLLLTVLTTLCLMQPADTAHQAAIKKEAANLVCSLSSQMASVAAFAIHIMGRLTKSKTSLRTLLSDMEAANFQAEGTKDSLLAKLAKKTRHEIQTLDSAINTKTIEALKATAECTYDSGRLNEFLSVFFQTKTDTASQHCITGTGSSAAQPGDLTCFTGTKANRPISEPAETAPAPSAAWTAINRATSDLAASASKNCRFLSGGAAQTSLLATQTTDDIALEWGNGIIKAAIDGNAFKASDWLPKRAADPKQTEFKNCITALEAFTSGIQTADSEASKLLKLANSDDKGLEDITIAIGNYGSDEPKKEIVLKTTELKAAHAAIKSYRENKAEDDVSLLKKRQKYYETLLGINKTSCEHGTRVDEHVTADNANKDMTNNCSNKKGEACKDGCKEVEEGGKKKCVKDPDYKPKQVEGGERKSLLTAPTQKQKKNAKRMREKNRRKKCSLWLDLLCRRKRELHKHKCLDGCFPGKIKICSDGCCICEFRSILVF</sequence>
<dbReference type="SUPFAM" id="SSF58087">
    <property type="entry name" value="Variant surface glycoprotein (N-terminal domain)"/>
    <property type="match status" value="1"/>
</dbReference>
<evidence type="ECO:0000313" key="10">
    <source>
        <dbReference type="EMBL" id="APD73869.1"/>
    </source>
</evidence>
<organism evidence="10">
    <name type="scientific">Trypanosoma brucei</name>
    <dbReference type="NCBI Taxonomy" id="5691"/>
    <lineage>
        <taxon>Eukaryota</taxon>
        <taxon>Discoba</taxon>
        <taxon>Euglenozoa</taxon>
        <taxon>Kinetoplastea</taxon>
        <taxon>Metakinetoplastina</taxon>
        <taxon>Trypanosomatida</taxon>
        <taxon>Trypanosomatidae</taxon>
        <taxon>Trypanosoma</taxon>
    </lineage>
</organism>
<keyword evidence="8" id="KW-0732">Signal</keyword>
<evidence type="ECO:0000256" key="7">
    <source>
        <dbReference type="ARBA" id="ARBA00023288"/>
    </source>
</evidence>
<keyword evidence="5" id="KW-0472">Membrane</keyword>
<keyword evidence="7" id="KW-0449">Lipoprotein</keyword>
<feature type="domain" description="Trypanosome variant surface glycoprotein A-type N-terminal" evidence="9">
    <location>
        <begin position="21"/>
        <end position="328"/>
    </location>
</feature>
<accession>A0A1J0R7L2</accession>
<feature type="signal peptide" evidence="8">
    <location>
        <begin position="1"/>
        <end position="32"/>
    </location>
</feature>
<dbReference type="VEuPathDB" id="TriTrypDB:Tb427_000483600"/>
<comment type="function">
    <text evidence="1">VSG forms a coat on the surface of the parasite. The trypanosome evades the immune response of the host by expressing a series of antigenically distinct VSGs from an estimated 1000 VSG genes.</text>
</comment>
<feature type="chain" id="PRO_5012768837" evidence="8">
    <location>
        <begin position="33"/>
        <end position="505"/>
    </location>
</feature>
<dbReference type="InterPro" id="IPR001812">
    <property type="entry name" value="Trypano_VSG_A_N_dom"/>
</dbReference>
<dbReference type="AlphaFoldDB" id="A0A1J0R7L2"/>
<evidence type="ECO:0000256" key="3">
    <source>
        <dbReference type="ARBA" id="ARBA00022475"/>
    </source>
</evidence>
<dbReference type="Pfam" id="PF00913">
    <property type="entry name" value="Trypan_glycop"/>
    <property type="match status" value="1"/>
</dbReference>
<dbReference type="GO" id="GO:0098552">
    <property type="term" value="C:side of membrane"/>
    <property type="evidence" value="ECO:0007669"/>
    <property type="project" value="UniProtKB-KW"/>
</dbReference>
<dbReference type="Gene3D" id="3.90.150.10">
    <property type="entry name" value="Variant Surface Glycoprotein, subunit A domain 1"/>
    <property type="match status" value="1"/>
</dbReference>
<evidence type="ECO:0000256" key="8">
    <source>
        <dbReference type="SAM" id="SignalP"/>
    </source>
</evidence>
<dbReference type="EMBL" id="KX699913">
    <property type="protein sequence ID" value="APD73869.1"/>
    <property type="molecule type" value="Genomic_DNA"/>
</dbReference>
<dbReference type="InterPro" id="IPR027446">
    <property type="entry name" value="VSG_C_dom_sf"/>
</dbReference>
<name>A0A1J0R7L2_9TRYP</name>
<evidence type="ECO:0000256" key="6">
    <source>
        <dbReference type="ARBA" id="ARBA00023180"/>
    </source>
</evidence>